<dbReference type="RefSeq" id="WP_279252464.1">
    <property type="nucleotide sequence ID" value="NZ_SHNP01000002.1"/>
</dbReference>
<evidence type="ECO:0000256" key="10">
    <source>
        <dbReference type="SAM" id="Phobius"/>
    </source>
</evidence>
<feature type="coiled-coil region" evidence="9">
    <location>
        <begin position="92"/>
        <end position="119"/>
    </location>
</feature>
<keyword evidence="4" id="KW-0808">Transferase</keyword>
<dbReference type="InterPro" id="IPR036890">
    <property type="entry name" value="HATPase_C_sf"/>
</dbReference>
<evidence type="ECO:0000313" key="13">
    <source>
        <dbReference type="Proteomes" id="UP001143307"/>
    </source>
</evidence>
<dbReference type="Gene3D" id="3.30.565.10">
    <property type="entry name" value="Histidine kinase-like ATPase, C-terminal domain"/>
    <property type="match status" value="1"/>
</dbReference>
<keyword evidence="13" id="KW-1185">Reference proteome</keyword>
<dbReference type="Pfam" id="PF02518">
    <property type="entry name" value="HATPase_c"/>
    <property type="match status" value="1"/>
</dbReference>
<keyword evidence="9" id="KW-0175">Coiled coil</keyword>
<dbReference type="EC" id="2.7.13.3" evidence="2"/>
<dbReference type="Proteomes" id="UP001143307">
    <property type="component" value="Unassembled WGS sequence"/>
</dbReference>
<dbReference type="PANTHER" id="PTHR43065:SF46">
    <property type="entry name" value="C4-DICARBOXYLATE TRANSPORT SENSOR PROTEIN DCTB"/>
    <property type="match status" value="1"/>
</dbReference>
<feature type="transmembrane region" description="Helical" evidence="10">
    <location>
        <begin position="12"/>
        <end position="33"/>
    </location>
</feature>
<dbReference type="InterPro" id="IPR003594">
    <property type="entry name" value="HATPase_dom"/>
</dbReference>
<dbReference type="InterPro" id="IPR003661">
    <property type="entry name" value="HisK_dim/P_dom"/>
</dbReference>
<protein>
    <recommendedName>
        <fullName evidence="2">histidine kinase</fullName>
        <ecNumber evidence="2">2.7.13.3</ecNumber>
    </recommendedName>
</protein>
<comment type="caution">
    <text evidence="12">The sequence shown here is derived from an EMBL/GenBank/DDBJ whole genome shotgun (WGS) entry which is preliminary data.</text>
</comment>
<sequence>MIIHVKSYRVAFMLIGALFGILFPITATLLDIWLQGSPLSLGGVIEVQRAQPLHWIIDSAPLFLGYFASFAGQRQDLLTQSLSEQVATNLQLESEINERKKTEELIRSTLQERDRLAKQFEWLIASMPIGLGVYDKEGHILSSNEVFKIFTGGDENVAHAIFARAILQTSGSKASELEIIHDSFERFAYLARLDQDTEGKIWVLLADVTEQKIQEKQLLQASKLVTLGELATSIAHEINQPLNHIALLKANMHVLLSQSSPAIKKIQSKLEKMDTSITRAAKITDHMRAFGRIDMAEFKPASVVNAIDGALMLFDSELRNTDIKVEVEIESGLPKVKAIEMQLEQVFLNLISNARDAIKASGAAIRIIFIAARVHDQFVVIEVKDTGPGMSQEQLSKIFEPFYTTKEVGAGTGLGGSVSYNIITGFGGLISAMNWKGTDDGLSGAKISIKLPRLVDDTLPSDI</sequence>
<dbReference type="CDD" id="cd00082">
    <property type="entry name" value="HisKA"/>
    <property type="match status" value="1"/>
</dbReference>
<keyword evidence="7" id="KW-0067">ATP-binding</keyword>
<organism evidence="12 13">
    <name type="scientific">Candidatus Seongchinamella marina</name>
    <dbReference type="NCBI Taxonomy" id="2518990"/>
    <lineage>
        <taxon>Bacteria</taxon>
        <taxon>Pseudomonadati</taxon>
        <taxon>Pseudomonadota</taxon>
        <taxon>Gammaproteobacteria</taxon>
        <taxon>Cellvibrionales</taxon>
        <taxon>Halieaceae</taxon>
        <taxon>Seongchinamella</taxon>
    </lineage>
</organism>
<keyword evidence="10" id="KW-1133">Transmembrane helix</keyword>
<keyword evidence="10" id="KW-0812">Transmembrane</keyword>
<gene>
    <name evidence="12" type="ORF">EYC87_08285</name>
</gene>
<comment type="catalytic activity">
    <reaction evidence="1">
        <text>ATP + protein L-histidine = ADP + protein N-phospho-L-histidine.</text>
        <dbReference type="EC" id="2.7.13.3"/>
    </reaction>
</comment>
<dbReference type="Gene3D" id="1.10.287.130">
    <property type="match status" value="1"/>
</dbReference>
<dbReference type="InterPro" id="IPR004358">
    <property type="entry name" value="Sig_transdc_His_kin-like_C"/>
</dbReference>
<evidence type="ECO:0000256" key="7">
    <source>
        <dbReference type="ARBA" id="ARBA00022840"/>
    </source>
</evidence>
<dbReference type="PROSITE" id="PS50109">
    <property type="entry name" value="HIS_KIN"/>
    <property type="match status" value="1"/>
</dbReference>
<dbReference type="PANTHER" id="PTHR43065">
    <property type="entry name" value="SENSOR HISTIDINE KINASE"/>
    <property type="match status" value="1"/>
</dbReference>
<evidence type="ECO:0000313" key="12">
    <source>
        <dbReference type="EMBL" id="MCX2973579.1"/>
    </source>
</evidence>
<evidence type="ECO:0000256" key="9">
    <source>
        <dbReference type="SAM" id="Coils"/>
    </source>
</evidence>
<evidence type="ECO:0000256" key="2">
    <source>
        <dbReference type="ARBA" id="ARBA00012438"/>
    </source>
</evidence>
<dbReference type="SMART" id="SM00387">
    <property type="entry name" value="HATPase_c"/>
    <property type="match status" value="1"/>
</dbReference>
<dbReference type="EMBL" id="SHNP01000002">
    <property type="protein sequence ID" value="MCX2973579.1"/>
    <property type="molecule type" value="Genomic_DNA"/>
</dbReference>
<evidence type="ECO:0000256" key="3">
    <source>
        <dbReference type="ARBA" id="ARBA00022553"/>
    </source>
</evidence>
<keyword evidence="8" id="KW-0902">Two-component regulatory system</keyword>
<keyword evidence="3" id="KW-0597">Phosphoprotein</keyword>
<keyword evidence="5" id="KW-0547">Nucleotide-binding</keyword>
<accession>A0ABT3SUM1</accession>
<proteinExistence type="predicted"/>
<evidence type="ECO:0000256" key="6">
    <source>
        <dbReference type="ARBA" id="ARBA00022777"/>
    </source>
</evidence>
<dbReference type="InterPro" id="IPR036097">
    <property type="entry name" value="HisK_dim/P_sf"/>
</dbReference>
<reference evidence="12" key="1">
    <citation type="submission" date="2019-02" db="EMBL/GenBank/DDBJ databases">
        <authorList>
            <person name="Li S.-H."/>
        </authorList>
    </citation>
    <scope>NUCLEOTIDE SEQUENCE</scope>
    <source>
        <strain evidence="12">IMCC8485</strain>
    </source>
</reference>
<evidence type="ECO:0000256" key="4">
    <source>
        <dbReference type="ARBA" id="ARBA00022679"/>
    </source>
</evidence>
<keyword evidence="6" id="KW-0418">Kinase</keyword>
<dbReference type="InterPro" id="IPR005467">
    <property type="entry name" value="His_kinase_dom"/>
</dbReference>
<evidence type="ECO:0000259" key="11">
    <source>
        <dbReference type="PROSITE" id="PS50109"/>
    </source>
</evidence>
<name>A0ABT3SUM1_9GAMM</name>
<dbReference type="SUPFAM" id="SSF55874">
    <property type="entry name" value="ATPase domain of HSP90 chaperone/DNA topoisomerase II/histidine kinase"/>
    <property type="match status" value="1"/>
</dbReference>
<feature type="domain" description="Histidine kinase" evidence="11">
    <location>
        <begin position="233"/>
        <end position="455"/>
    </location>
</feature>
<dbReference type="PRINTS" id="PR00344">
    <property type="entry name" value="BCTRLSENSOR"/>
</dbReference>
<evidence type="ECO:0000256" key="1">
    <source>
        <dbReference type="ARBA" id="ARBA00000085"/>
    </source>
</evidence>
<evidence type="ECO:0000256" key="5">
    <source>
        <dbReference type="ARBA" id="ARBA00022741"/>
    </source>
</evidence>
<dbReference type="SUPFAM" id="SSF47384">
    <property type="entry name" value="Homodimeric domain of signal transducing histidine kinase"/>
    <property type="match status" value="1"/>
</dbReference>
<keyword evidence="10" id="KW-0472">Membrane</keyword>
<evidence type="ECO:0000256" key="8">
    <source>
        <dbReference type="ARBA" id="ARBA00023012"/>
    </source>
</evidence>